<reference evidence="1" key="1">
    <citation type="submission" date="2021-02" db="EMBL/GenBank/DDBJ databases">
        <authorList>
            <consortium name="DOE Joint Genome Institute"/>
            <person name="Ahrendt S."/>
            <person name="Looney B.P."/>
            <person name="Miyauchi S."/>
            <person name="Morin E."/>
            <person name="Drula E."/>
            <person name="Courty P.E."/>
            <person name="Chicoki N."/>
            <person name="Fauchery L."/>
            <person name="Kohler A."/>
            <person name="Kuo A."/>
            <person name="Labutti K."/>
            <person name="Pangilinan J."/>
            <person name="Lipzen A."/>
            <person name="Riley R."/>
            <person name="Andreopoulos W."/>
            <person name="He G."/>
            <person name="Johnson J."/>
            <person name="Barry K.W."/>
            <person name="Grigoriev I.V."/>
            <person name="Nagy L."/>
            <person name="Hibbett D."/>
            <person name="Henrissat B."/>
            <person name="Matheny P.B."/>
            <person name="Labbe J."/>
            <person name="Martin F."/>
        </authorList>
    </citation>
    <scope>NUCLEOTIDE SEQUENCE</scope>
    <source>
        <strain evidence="1">EC-137</strain>
    </source>
</reference>
<protein>
    <submittedName>
        <fullName evidence="1">MFS transporter</fullName>
    </submittedName>
</protein>
<proteinExistence type="predicted"/>
<dbReference type="Proteomes" id="UP000814128">
    <property type="component" value="Unassembled WGS sequence"/>
</dbReference>
<organism evidence="1 2">
    <name type="scientific">Vararia minispora EC-137</name>
    <dbReference type="NCBI Taxonomy" id="1314806"/>
    <lineage>
        <taxon>Eukaryota</taxon>
        <taxon>Fungi</taxon>
        <taxon>Dikarya</taxon>
        <taxon>Basidiomycota</taxon>
        <taxon>Agaricomycotina</taxon>
        <taxon>Agaricomycetes</taxon>
        <taxon>Russulales</taxon>
        <taxon>Lachnocladiaceae</taxon>
        <taxon>Vararia</taxon>
    </lineage>
</organism>
<evidence type="ECO:0000313" key="1">
    <source>
        <dbReference type="EMBL" id="KAI0032032.1"/>
    </source>
</evidence>
<comment type="caution">
    <text evidence="1">The sequence shown here is derived from an EMBL/GenBank/DDBJ whole genome shotgun (WGS) entry which is preliminary data.</text>
</comment>
<keyword evidence="2" id="KW-1185">Reference proteome</keyword>
<gene>
    <name evidence="1" type="ORF">K488DRAFT_86242</name>
</gene>
<dbReference type="EMBL" id="MU273559">
    <property type="protein sequence ID" value="KAI0032032.1"/>
    <property type="molecule type" value="Genomic_DNA"/>
</dbReference>
<evidence type="ECO:0000313" key="2">
    <source>
        <dbReference type="Proteomes" id="UP000814128"/>
    </source>
</evidence>
<reference evidence="1" key="2">
    <citation type="journal article" date="2022" name="New Phytol.">
        <title>Evolutionary transition to the ectomycorrhizal habit in the genomes of a hyperdiverse lineage of mushroom-forming fungi.</title>
        <authorList>
            <person name="Looney B."/>
            <person name="Miyauchi S."/>
            <person name="Morin E."/>
            <person name="Drula E."/>
            <person name="Courty P.E."/>
            <person name="Kohler A."/>
            <person name="Kuo A."/>
            <person name="LaButti K."/>
            <person name="Pangilinan J."/>
            <person name="Lipzen A."/>
            <person name="Riley R."/>
            <person name="Andreopoulos W."/>
            <person name="He G."/>
            <person name="Johnson J."/>
            <person name="Nolan M."/>
            <person name="Tritt A."/>
            <person name="Barry K.W."/>
            <person name="Grigoriev I.V."/>
            <person name="Nagy L.G."/>
            <person name="Hibbett D."/>
            <person name="Henrissat B."/>
            <person name="Matheny P.B."/>
            <person name="Labbe J."/>
            <person name="Martin F.M."/>
        </authorList>
    </citation>
    <scope>NUCLEOTIDE SEQUENCE</scope>
    <source>
        <strain evidence="1">EC-137</strain>
    </source>
</reference>
<accession>A0ACB8QK34</accession>
<sequence>MGEGNTDHITFAPAYTPAESGDKESAASVTKAVRTEDNDGTFVPDPVAERRLVRKIDLRVIPTCMLIYVLSFLDRSNIGNAKILNADVGDSLQQATRITNQQYVDSLVIFFVAYSVFEIPSVIMLKKAYPSRWFAFIMLGWGAMTMVQATVSNFGGLVGVRFILGAFEAGFFTGIVYFLTFWYRPDERALRIALIAACATLGGAFGGAIAFGVGFMDKDRGIEGWRWLCIIEGGLTCLFSVVALLILPDYPETVRWLTPSERALAIARLRGDSPLGLEKLAPKKMRAAFLDFRLYVHYIVFLCVSAPFSGFSLFTPTIVSGLGFEGLAAQLFTVPPFAVAFVFTVIVSWLADRRQSWSFPSLICLVFAGISFIIQGVLSPTAFTARYVFLCFATAFSFACNPLLLNYLTVNVRGTSEMTVNIPLNITISTLGQIIGLFLYKPNEAPGYPTGHYTNAALMLFGAVLVAHLRWLYARRNRCLSPGEKKWRV</sequence>
<name>A0ACB8QK34_9AGAM</name>